<dbReference type="InterPro" id="IPR045159">
    <property type="entry name" value="DCAF7-like"/>
</dbReference>
<evidence type="ECO:0000313" key="3">
    <source>
        <dbReference type="Ensembl" id="ENSOMYP00000052922.1"/>
    </source>
</evidence>
<reference evidence="3" key="1">
    <citation type="submission" date="2020-07" db="EMBL/GenBank/DDBJ databases">
        <title>A long reads based de novo assembly of the rainbow trout Arlee double haploid line genome.</title>
        <authorList>
            <person name="Gao G."/>
            <person name="Palti Y."/>
        </authorList>
    </citation>
    <scope>NUCLEOTIDE SEQUENCE [LARGE SCALE GENOMIC DNA]</scope>
</reference>
<protein>
    <submittedName>
        <fullName evidence="3">Uncharacterized protein</fullName>
    </submittedName>
</protein>
<evidence type="ECO:0000256" key="1">
    <source>
        <dbReference type="ARBA" id="ARBA00022574"/>
    </source>
</evidence>
<sequence length="83" mass="9678">SLLNWKSSHRQSHSQHWLVVEVLWLALGGYVEEYNNKMQIVGLEEESLITFDHLYPTTKIMWIPDSKGVYLDLLATSGDYLRI</sequence>
<evidence type="ECO:0000313" key="4">
    <source>
        <dbReference type="Proteomes" id="UP000694395"/>
    </source>
</evidence>
<name>A0A8C7RIY7_ONCMY</name>
<dbReference type="Ensembl" id="ENSOMYT00000057561.2">
    <property type="protein sequence ID" value="ENSOMYP00000052922.1"/>
    <property type="gene ID" value="ENSOMYG00000024208.2"/>
</dbReference>
<dbReference type="PANTHER" id="PTHR19919">
    <property type="entry name" value="WD REPEAT CONTAINING PROTEIN"/>
    <property type="match status" value="1"/>
</dbReference>
<evidence type="ECO:0000256" key="2">
    <source>
        <dbReference type="ARBA" id="ARBA00022737"/>
    </source>
</evidence>
<keyword evidence="4" id="KW-1185">Reference proteome</keyword>
<dbReference type="AlphaFoldDB" id="A0A8C7RIY7"/>
<reference evidence="3" key="2">
    <citation type="submission" date="2025-08" db="UniProtKB">
        <authorList>
            <consortium name="Ensembl"/>
        </authorList>
    </citation>
    <scope>IDENTIFICATION</scope>
</reference>
<keyword evidence="2" id="KW-0677">Repeat</keyword>
<keyword evidence="1" id="KW-0853">WD repeat</keyword>
<reference evidence="3" key="3">
    <citation type="submission" date="2025-09" db="UniProtKB">
        <authorList>
            <consortium name="Ensembl"/>
        </authorList>
    </citation>
    <scope>IDENTIFICATION</scope>
</reference>
<organism evidence="3 4">
    <name type="scientific">Oncorhynchus mykiss</name>
    <name type="common">Rainbow trout</name>
    <name type="synonym">Salmo gairdneri</name>
    <dbReference type="NCBI Taxonomy" id="8022"/>
    <lineage>
        <taxon>Eukaryota</taxon>
        <taxon>Metazoa</taxon>
        <taxon>Chordata</taxon>
        <taxon>Craniata</taxon>
        <taxon>Vertebrata</taxon>
        <taxon>Euteleostomi</taxon>
        <taxon>Actinopterygii</taxon>
        <taxon>Neopterygii</taxon>
        <taxon>Teleostei</taxon>
        <taxon>Protacanthopterygii</taxon>
        <taxon>Salmoniformes</taxon>
        <taxon>Salmonidae</taxon>
        <taxon>Salmoninae</taxon>
        <taxon>Oncorhynchus</taxon>
    </lineage>
</organism>
<proteinExistence type="predicted"/>
<dbReference type="Proteomes" id="UP000694395">
    <property type="component" value="Chromosome 1"/>
</dbReference>
<dbReference type="GeneTree" id="ENSGT00390000006939"/>
<accession>A0A8C7RIY7</accession>